<dbReference type="SUPFAM" id="SSF56973">
    <property type="entry name" value="Aerolisin/ETX pore-forming domain"/>
    <property type="match status" value="1"/>
</dbReference>
<dbReference type="Pfam" id="PF03318">
    <property type="entry name" value="ETX_MTX2"/>
    <property type="match status" value="1"/>
</dbReference>
<evidence type="ECO:0000313" key="2">
    <source>
        <dbReference type="EMBL" id="PSL33761.1"/>
    </source>
</evidence>
<dbReference type="SMART" id="SM00108">
    <property type="entry name" value="B_lectin"/>
    <property type="match status" value="1"/>
</dbReference>
<dbReference type="PROSITE" id="PS50927">
    <property type="entry name" value="BULB_LECTIN"/>
    <property type="match status" value="1"/>
</dbReference>
<protein>
    <submittedName>
        <fullName evidence="2">D-mannose binding lectin</fullName>
    </submittedName>
</protein>
<dbReference type="RefSeq" id="WP_106593456.1">
    <property type="nucleotide sequence ID" value="NZ_PYAS01000001.1"/>
</dbReference>
<proteinExistence type="predicted"/>
<feature type="domain" description="Bulb-type lectin" evidence="1">
    <location>
        <begin position="5"/>
        <end position="127"/>
    </location>
</feature>
<dbReference type="Gene3D" id="2.90.10.10">
    <property type="entry name" value="Bulb-type lectin domain"/>
    <property type="match status" value="2"/>
</dbReference>
<comment type="caution">
    <text evidence="2">The sequence shown here is derived from an EMBL/GenBank/DDBJ whole genome shotgun (WGS) entry which is preliminary data.</text>
</comment>
<dbReference type="InterPro" id="IPR001480">
    <property type="entry name" value="Bulb-type_lectin_dom"/>
</dbReference>
<evidence type="ECO:0000313" key="3">
    <source>
        <dbReference type="Proteomes" id="UP000241964"/>
    </source>
</evidence>
<organism evidence="2 3">
    <name type="scientific">Dyadobacter jiangsuensis</name>
    <dbReference type="NCBI Taxonomy" id="1591085"/>
    <lineage>
        <taxon>Bacteria</taxon>
        <taxon>Pseudomonadati</taxon>
        <taxon>Bacteroidota</taxon>
        <taxon>Cytophagia</taxon>
        <taxon>Cytophagales</taxon>
        <taxon>Spirosomataceae</taxon>
        <taxon>Dyadobacter</taxon>
    </lineage>
</organism>
<dbReference type="Gene3D" id="2.170.15.10">
    <property type="entry name" value="Proaerolysin, chain A, domain 3"/>
    <property type="match status" value="1"/>
</dbReference>
<dbReference type="GO" id="GO:0030246">
    <property type="term" value="F:carbohydrate binding"/>
    <property type="evidence" value="ECO:0007669"/>
    <property type="project" value="UniProtKB-KW"/>
</dbReference>
<accession>A0A2P8GIH6</accession>
<gene>
    <name evidence="2" type="ORF">CLV60_101130</name>
</gene>
<dbReference type="InterPro" id="IPR036426">
    <property type="entry name" value="Bulb-type_lectin_dom_sf"/>
</dbReference>
<reference evidence="2 3" key="1">
    <citation type="submission" date="2018-03" db="EMBL/GenBank/DDBJ databases">
        <title>Genomic Encyclopedia of Archaeal and Bacterial Type Strains, Phase II (KMG-II): from individual species to whole genera.</title>
        <authorList>
            <person name="Goeker M."/>
        </authorList>
    </citation>
    <scope>NUCLEOTIDE SEQUENCE [LARGE SCALE GENOMIC DNA]</scope>
    <source>
        <strain evidence="2 3">DSM 29057</strain>
    </source>
</reference>
<dbReference type="OrthoDB" id="785995at2"/>
<dbReference type="InterPro" id="IPR004991">
    <property type="entry name" value="Aerolysin-like"/>
</dbReference>
<keyword evidence="2" id="KW-0430">Lectin</keyword>
<dbReference type="Proteomes" id="UP000241964">
    <property type="component" value="Unassembled WGS sequence"/>
</dbReference>
<sequence length="340" mass="36020">MAVKGSFLKSGQYLGTQDILVSNNGLFFAALQPDGNLCVYRGTGPGDNLGLLWSSRTSAGPIGQYFLAMQGDGNLCVYKGTGPQDNKGFFWGSQSSRQTGEYFVVLQDDGNFCIYKGTAPENNQGFVWGTQVVDPVANVETGNIEYDVAAAKILQSGPAELYRQTVTNDSLQPQVSSITGSATVTETTGWSGSLSVKVGVSTSFKTGIPFVAEGKVKVSVEVTNTYTWNGSTSQSKTWGFNTPVSVAPHTVIVALVTATISTIAVPYTMTGTVILKSGIRLPNRKIKGTYLGTNSHDLTVRFVQQAPSGPALLSSSPALIEDTSVQVEIDEVLEESNAAL</sequence>
<dbReference type="PANTHER" id="PTHR39244">
    <property type="entry name" value="NATTERIN-4"/>
    <property type="match status" value="1"/>
</dbReference>
<dbReference type="AlphaFoldDB" id="A0A2P8GIH6"/>
<name>A0A2P8GIH6_9BACT</name>
<dbReference type="PANTHER" id="PTHR39244:SF5">
    <property type="entry name" value="NATTERIN-3-LIKE"/>
    <property type="match status" value="1"/>
</dbReference>
<keyword evidence="3" id="KW-1185">Reference proteome</keyword>
<dbReference type="CDD" id="cd20242">
    <property type="entry name" value="PFM_aerolysin-like"/>
    <property type="match status" value="1"/>
</dbReference>
<dbReference type="SUPFAM" id="SSF51110">
    <property type="entry name" value="alpha-D-mannose-specific plant lectins"/>
    <property type="match status" value="1"/>
</dbReference>
<dbReference type="InterPro" id="IPR053237">
    <property type="entry name" value="Natterin_C"/>
</dbReference>
<dbReference type="EMBL" id="PYAS01000001">
    <property type="protein sequence ID" value="PSL33761.1"/>
    <property type="molecule type" value="Genomic_DNA"/>
</dbReference>
<evidence type="ECO:0000259" key="1">
    <source>
        <dbReference type="PROSITE" id="PS50927"/>
    </source>
</evidence>